<dbReference type="PIRSF" id="PIRSF035875">
    <property type="entry name" value="RNase_BN"/>
    <property type="match status" value="1"/>
</dbReference>
<feature type="transmembrane region" description="Helical" evidence="6">
    <location>
        <begin position="39"/>
        <end position="58"/>
    </location>
</feature>
<dbReference type="Pfam" id="PF03631">
    <property type="entry name" value="Virul_fac_BrkB"/>
    <property type="match status" value="1"/>
</dbReference>
<keyword evidence="4 6" id="KW-1133">Transmembrane helix</keyword>
<feature type="transmembrane region" description="Helical" evidence="6">
    <location>
        <begin position="99"/>
        <end position="119"/>
    </location>
</feature>
<dbReference type="Proteomes" id="UP000568273">
    <property type="component" value="Unassembled WGS sequence"/>
</dbReference>
<feature type="transmembrane region" description="Helical" evidence="6">
    <location>
        <begin position="216"/>
        <end position="243"/>
    </location>
</feature>
<reference evidence="7" key="1">
    <citation type="submission" date="2020-04" db="EMBL/GenBank/DDBJ databases">
        <title>Peptoniphilus sp. nov. isolated from swine feces.</title>
        <authorList>
            <person name="Ryu S.W."/>
        </authorList>
    </citation>
    <scope>NUCLEOTIDE SEQUENCE [LARGE SCALE GENOMIC DNA]</scope>
    <source>
        <strain evidence="7">AGMB00490</strain>
    </source>
</reference>
<evidence type="ECO:0000313" key="7">
    <source>
        <dbReference type="EMBL" id="NMW84573.1"/>
    </source>
</evidence>
<evidence type="ECO:0000256" key="3">
    <source>
        <dbReference type="ARBA" id="ARBA00022692"/>
    </source>
</evidence>
<feature type="transmembrane region" description="Helical" evidence="6">
    <location>
        <begin position="255"/>
        <end position="277"/>
    </location>
</feature>
<proteinExistence type="predicted"/>
<comment type="subcellular location">
    <subcellularLocation>
        <location evidence="1">Cell membrane</location>
        <topology evidence="1">Multi-pass membrane protein</topology>
    </subcellularLocation>
</comment>
<keyword evidence="5 6" id="KW-0472">Membrane</keyword>
<evidence type="ECO:0000256" key="6">
    <source>
        <dbReference type="SAM" id="Phobius"/>
    </source>
</evidence>
<evidence type="ECO:0000256" key="4">
    <source>
        <dbReference type="ARBA" id="ARBA00022989"/>
    </source>
</evidence>
<protein>
    <submittedName>
        <fullName evidence="7">YihY/virulence factor BrkB family protein</fullName>
    </submittedName>
</protein>
<accession>A0A848RGP0</accession>
<sequence>MKFLNNYIDKVKDNKVFTFFDKLIYRIINHDTFSYGGSLSYFLVLSIFPFLISLINAINFSGILNPDYIFSLIKVLPTDIQNIVSNFLIEIQNSSSGSFFTISFVVGLFTASTAVFKLINIINLSYGFAEKRGFIKLRLLALFFTIALIIMFFLLIFTQIFGEIIYVNVMNYLGIKNEFFDKMWRIAKNAIPILYMLITFVLLYKFSPSKSGENMVTFKGVLPGAIFSTIGVIIASIVFGFYVTNFGKYSITYGSLGGIIIFLVWLYLLSIIILIGAEINSTLYSMKNFKSLNHWPRHDSIFKNFNN</sequence>
<keyword evidence="3 6" id="KW-0812">Transmembrane</keyword>
<feature type="transmembrane region" description="Helical" evidence="6">
    <location>
        <begin position="139"/>
        <end position="166"/>
    </location>
</feature>
<comment type="caution">
    <text evidence="7">The sequence shown here is derived from an EMBL/GenBank/DDBJ whole genome shotgun (WGS) entry which is preliminary data.</text>
</comment>
<feature type="transmembrane region" description="Helical" evidence="6">
    <location>
        <begin position="186"/>
        <end position="204"/>
    </location>
</feature>
<dbReference type="PANTHER" id="PTHR30213:SF0">
    <property type="entry name" value="UPF0761 MEMBRANE PROTEIN YIHY"/>
    <property type="match status" value="1"/>
</dbReference>
<dbReference type="GO" id="GO:0005886">
    <property type="term" value="C:plasma membrane"/>
    <property type="evidence" value="ECO:0007669"/>
    <property type="project" value="UniProtKB-SubCell"/>
</dbReference>
<dbReference type="AlphaFoldDB" id="A0A848RGP0"/>
<evidence type="ECO:0000256" key="2">
    <source>
        <dbReference type="ARBA" id="ARBA00022475"/>
    </source>
</evidence>
<evidence type="ECO:0000256" key="5">
    <source>
        <dbReference type="ARBA" id="ARBA00023136"/>
    </source>
</evidence>
<evidence type="ECO:0000313" key="8">
    <source>
        <dbReference type="Proteomes" id="UP000568273"/>
    </source>
</evidence>
<dbReference type="PANTHER" id="PTHR30213">
    <property type="entry name" value="INNER MEMBRANE PROTEIN YHJD"/>
    <property type="match status" value="1"/>
</dbReference>
<dbReference type="EMBL" id="JABDSR010000002">
    <property type="protein sequence ID" value="NMW84573.1"/>
    <property type="molecule type" value="Genomic_DNA"/>
</dbReference>
<evidence type="ECO:0000256" key="1">
    <source>
        <dbReference type="ARBA" id="ARBA00004651"/>
    </source>
</evidence>
<gene>
    <name evidence="7" type="ORF">HKO22_02290</name>
</gene>
<keyword evidence="2" id="KW-1003">Cell membrane</keyword>
<organism evidence="7 8">
    <name type="scientific">Peptoniphilus faecalis</name>
    <dbReference type="NCBI Taxonomy" id="2731255"/>
    <lineage>
        <taxon>Bacteria</taxon>
        <taxon>Bacillati</taxon>
        <taxon>Bacillota</taxon>
        <taxon>Tissierellia</taxon>
        <taxon>Tissierellales</taxon>
        <taxon>Peptoniphilaceae</taxon>
        <taxon>Peptoniphilus</taxon>
    </lineage>
</organism>
<name>A0A848RGP0_9FIRM</name>
<dbReference type="RefSeq" id="WP_169968224.1">
    <property type="nucleotide sequence ID" value="NZ_JABDSR010000002.1"/>
</dbReference>
<keyword evidence="8" id="KW-1185">Reference proteome</keyword>
<dbReference type="NCBIfam" id="TIGR00765">
    <property type="entry name" value="yihY_not_rbn"/>
    <property type="match status" value="1"/>
</dbReference>
<dbReference type="InterPro" id="IPR017039">
    <property type="entry name" value="Virul_fac_BrkB"/>
</dbReference>